<sequence length="137" mass="15654">AMALRLAALRRFCGAAKATPLGLESKQGASFRASLRSFVNEVKSFSPGAYFEEKYFWNKANVGPFFILLFFTPTIYRSSKDFYWTRQLRTLNTEEIISDRYDWLRIQMLQDEVESVLLNQVPEGGVKSLELGPSSPQ</sequence>
<protein>
    <submittedName>
        <fullName evidence="1">Uncharacterized protein</fullName>
    </submittedName>
</protein>
<proteinExistence type="predicted"/>
<accession>A0A813IUT7</accession>
<feature type="non-terminal residue" evidence="1">
    <location>
        <position position="1"/>
    </location>
</feature>
<evidence type="ECO:0000313" key="2">
    <source>
        <dbReference type="EMBL" id="CAE8700740.1"/>
    </source>
</evidence>
<dbReference type="AlphaFoldDB" id="A0A813IUT7"/>
<dbReference type="Proteomes" id="UP000626109">
    <property type="component" value="Unassembled WGS sequence"/>
</dbReference>
<organism evidence="1 3">
    <name type="scientific">Polarella glacialis</name>
    <name type="common">Dinoflagellate</name>
    <dbReference type="NCBI Taxonomy" id="89957"/>
    <lineage>
        <taxon>Eukaryota</taxon>
        <taxon>Sar</taxon>
        <taxon>Alveolata</taxon>
        <taxon>Dinophyceae</taxon>
        <taxon>Suessiales</taxon>
        <taxon>Suessiaceae</taxon>
        <taxon>Polarella</taxon>
    </lineage>
</organism>
<gene>
    <name evidence="1" type="ORF">PGLA2088_LOCUS12452</name>
    <name evidence="2" type="ORF">PGLA2088_LOCUS31761</name>
</gene>
<comment type="caution">
    <text evidence="1">The sequence shown here is derived from an EMBL/GenBank/DDBJ whole genome shotgun (WGS) entry which is preliminary data.</text>
</comment>
<dbReference type="EMBL" id="CAJNNW010029577">
    <property type="protein sequence ID" value="CAE8700740.1"/>
    <property type="molecule type" value="Genomic_DNA"/>
</dbReference>
<evidence type="ECO:0000313" key="1">
    <source>
        <dbReference type="EMBL" id="CAE8656898.1"/>
    </source>
</evidence>
<evidence type="ECO:0000313" key="3">
    <source>
        <dbReference type="Proteomes" id="UP000626109"/>
    </source>
</evidence>
<reference evidence="1" key="1">
    <citation type="submission" date="2021-02" db="EMBL/GenBank/DDBJ databases">
        <authorList>
            <person name="Dougan E. K."/>
            <person name="Rhodes N."/>
            <person name="Thang M."/>
            <person name="Chan C."/>
        </authorList>
    </citation>
    <scope>NUCLEOTIDE SEQUENCE</scope>
</reference>
<dbReference type="EMBL" id="CAJNNW010014648">
    <property type="protein sequence ID" value="CAE8656898.1"/>
    <property type="molecule type" value="Genomic_DNA"/>
</dbReference>
<name>A0A813IUT7_POLGL</name>